<gene>
    <name evidence="1" type="ORF">Q0812_13185</name>
</gene>
<comment type="caution">
    <text evidence="1">The sequence shown here is derived from an EMBL/GenBank/DDBJ whole genome shotgun (WGS) entry which is preliminary data.</text>
</comment>
<accession>A0ABT8SP76</accession>
<proteinExistence type="predicted"/>
<dbReference type="EMBL" id="JAUKTR010000006">
    <property type="protein sequence ID" value="MDO1560382.1"/>
    <property type="molecule type" value="Genomic_DNA"/>
</dbReference>
<keyword evidence="2" id="KW-1185">Reference proteome</keyword>
<organism evidence="1 2">
    <name type="scientific">Peiella sedimenti</name>
    <dbReference type="NCBI Taxonomy" id="3061083"/>
    <lineage>
        <taxon>Bacteria</taxon>
        <taxon>Pseudomonadati</taxon>
        <taxon>Pseudomonadota</taxon>
        <taxon>Alphaproteobacteria</taxon>
        <taxon>Caulobacterales</taxon>
        <taxon>Caulobacteraceae</taxon>
        <taxon>Peiella</taxon>
    </lineage>
</organism>
<name>A0ABT8SP76_9CAUL</name>
<reference evidence="1" key="1">
    <citation type="submission" date="2023-07" db="EMBL/GenBank/DDBJ databases">
        <title>Brevundimonas soil sp. nov., isolated from the soil of chemical plant.</title>
        <authorList>
            <person name="Wu N."/>
        </authorList>
    </citation>
    <scope>NUCLEOTIDE SEQUENCE</scope>
    <source>
        <strain evidence="1">XZ-24</strain>
    </source>
</reference>
<dbReference type="RefSeq" id="WP_302110813.1">
    <property type="nucleotide sequence ID" value="NZ_JAUKTR010000006.1"/>
</dbReference>
<evidence type="ECO:0000313" key="2">
    <source>
        <dbReference type="Proteomes" id="UP001169063"/>
    </source>
</evidence>
<dbReference type="Proteomes" id="UP001169063">
    <property type="component" value="Unassembled WGS sequence"/>
</dbReference>
<protein>
    <submittedName>
        <fullName evidence="1">Lar family restriction alleviation protein</fullName>
    </submittedName>
</protein>
<evidence type="ECO:0000313" key="1">
    <source>
        <dbReference type="EMBL" id="MDO1560382.1"/>
    </source>
</evidence>
<dbReference type="Pfam" id="PF14354">
    <property type="entry name" value="Lar_restr_allev"/>
    <property type="match status" value="1"/>
</dbReference>
<sequence>MTVELKPCPFCRGEARHAQRNPVARALHHVQCDDCDASQAGSLSPEAAAAAWNSRPEAEPAPAGEVEAIVRRWANWIVDESADYDDVDHAAGKRKVLGERDLILAALTAHPAPAGEVGMRDETISEHIARDMREGRFPQRSERQQVPLYTAPPAIGLTKEEVVQELRDALRLQNPDMTEESSETVWLSGGATPQSAGCIINVADLADAILSRLPASPGGGDAARIEALEDFIAEIASITPTPVTRALTADECLLNALISKAAALNGGSDG</sequence>